<proteinExistence type="predicted"/>
<organism evidence="2 3">
    <name type="scientific">Streptomyces chisholmiae</name>
    <dbReference type="NCBI Taxonomy" id="3075540"/>
    <lineage>
        <taxon>Bacteria</taxon>
        <taxon>Bacillati</taxon>
        <taxon>Actinomycetota</taxon>
        <taxon>Actinomycetes</taxon>
        <taxon>Kitasatosporales</taxon>
        <taxon>Streptomycetaceae</taxon>
        <taxon>Streptomyces</taxon>
    </lineage>
</organism>
<dbReference type="Proteomes" id="UP001183410">
    <property type="component" value="Unassembled WGS sequence"/>
</dbReference>
<evidence type="ECO:0000313" key="2">
    <source>
        <dbReference type="EMBL" id="MDT0271020.1"/>
    </source>
</evidence>
<feature type="compositionally biased region" description="Basic and acidic residues" evidence="1">
    <location>
        <begin position="50"/>
        <end position="61"/>
    </location>
</feature>
<dbReference type="EMBL" id="JAVREO010000164">
    <property type="protein sequence ID" value="MDT0271020.1"/>
    <property type="molecule type" value="Genomic_DNA"/>
</dbReference>
<dbReference type="RefSeq" id="WP_311671051.1">
    <property type="nucleotide sequence ID" value="NZ_JAVREO010000164.1"/>
</dbReference>
<sequence>ELFGRLWTNTDDLDRTVVKGVLAGTYRWLEDGIVDPSGEGPWIAATDPGPSEKENAHRAIR</sequence>
<evidence type="ECO:0000313" key="3">
    <source>
        <dbReference type="Proteomes" id="UP001183410"/>
    </source>
</evidence>
<feature type="non-terminal residue" evidence="2">
    <location>
        <position position="1"/>
    </location>
</feature>
<name>A0ABU2K187_9ACTN</name>
<feature type="region of interest" description="Disordered" evidence="1">
    <location>
        <begin position="37"/>
        <end position="61"/>
    </location>
</feature>
<keyword evidence="3" id="KW-1185">Reference proteome</keyword>
<protein>
    <submittedName>
        <fullName evidence="2">Uncharacterized protein</fullName>
    </submittedName>
</protein>
<evidence type="ECO:0000256" key="1">
    <source>
        <dbReference type="SAM" id="MobiDB-lite"/>
    </source>
</evidence>
<reference evidence="3" key="1">
    <citation type="submission" date="2023-07" db="EMBL/GenBank/DDBJ databases">
        <title>30 novel species of actinomycetes from the DSMZ collection.</title>
        <authorList>
            <person name="Nouioui I."/>
        </authorList>
    </citation>
    <scope>NUCLEOTIDE SEQUENCE [LARGE SCALE GENOMIC DNA]</scope>
    <source>
        <strain evidence="3">DSM 44915</strain>
    </source>
</reference>
<accession>A0ABU2K187</accession>
<comment type="caution">
    <text evidence="2">The sequence shown here is derived from an EMBL/GenBank/DDBJ whole genome shotgun (WGS) entry which is preliminary data.</text>
</comment>
<gene>
    <name evidence="2" type="ORF">RM844_32600</name>
</gene>